<sequence>MPDSEKLASVSAEVATEARPKKSKPKRDRDDLSGLVLNMSKNIDPRELFIVWIVFLFLHTEMFAEHFLKRFSGATNEDLSMTMKGTLCASVLMMIVVLICSVVFY</sequence>
<feature type="transmembrane region" description="Helical" evidence="2">
    <location>
        <begin position="48"/>
        <end position="64"/>
    </location>
</feature>
<feature type="region of interest" description="Disordered" evidence="1">
    <location>
        <begin position="1"/>
        <end position="31"/>
    </location>
</feature>
<dbReference type="AlphaFoldDB" id="A0A8T1WL94"/>
<feature type="transmembrane region" description="Helical" evidence="2">
    <location>
        <begin position="85"/>
        <end position="104"/>
    </location>
</feature>
<keyword evidence="2" id="KW-0472">Membrane</keyword>
<accession>A0A8T1WL94</accession>
<gene>
    <name evidence="3" type="ORF">PHYBOEH_005560</name>
</gene>
<keyword evidence="2" id="KW-1133">Transmembrane helix</keyword>
<evidence type="ECO:0000313" key="3">
    <source>
        <dbReference type="EMBL" id="KAG7394166.1"/>
    </source>
</evidence>
<dbReference type="Proteomes" id="UP000693981">
    <property type="component" value="Unassembled WGS sequence"/>
</dbReference>
<evidence type="ECO:0000256" key="1">
    <source>
        <dbReference type="SAM" id="MobiDB-lite"/>
    </source>
</evidence>
<protein>
    <submittedName>
        <fullName evidence="3">Uncharacterized protein</fullName>
    </submittedName>
</protein>
<proteinExistence type="predicted"/>
<name>A0A8T1WL94_9STRA</name>
<organism evidence="3 4">
    <name type="scientific">Phytophthora boehmeriae</name>
    <dbReference type="NCBI Taxonomy" id="109152"/>
    <lineage>
        <taxon>Eukaryota</taxon>
        <taxon>Sar</taxon>
        <taxon>Stramenopiles</taxon>
        <taxon>Oomycota</taxon>
        <taxon>Peronosporomycetes</taxon>
        <taxon>Peronosporales</taxon>
        <taxon>Peronosporaceae</taxon>
        <taxon>Phytophthora</taxon>
    </lineage>
</organism>
<evidence type="ECO:0000256" key="2">
    <source>
        <dbReference type="SAM" id="Phobius"/>
    </source>
</evidence>
<evidence type="ECO:0000313" key="4">
    <source>
        <dbReference type="Proteomes" id="UP000693981"/>
    </source>
</evidence>
<keyword evidence="2" id="KW-0812">Transmembrane</keyword>
<comment type="caution">
    <text evidence="3">The sequence shown here is derived from an EMBL/GenBank/DDBJ whole genome shotgun (WGS) entry which is preliminary data.</text>
</comment>
<keyword evidence="4" id="KW-1185">Reference proteome</keyword>
<dbReference type="EMBL" id="JAGDFL010000292">
    <property type="protein sequence ID" value="KAG7394166.1"/>
    <property type="molecule type" value="Genomic_DNA"/>
</dbReference>
<reference evidence="3" key="1">
    <citation type="submission" date="2021-02" db="EMBL/GenBank/DDBJ databases">
        <authorList>
            <person name="Palmer J.M."/>
        </authorList>
    </citation>
    <scope>NUCLEOTIDE SEQUENCE</scope>
    <source>
        <strain evidence="3">SCRP23</strain>
    </source>
</reference>